<feature type="compositionally biased region" description="Pro residues" evidence="1">
    <location>
        <begin position="1"/>
        <end position="14"/>
    </location>
</feature>
<feature type="domain" description="Putative host cell surface-exposed lipoprotein Ltp-like HTH region" evidence="3">
    <location>
        <begin position="132"/>
        <end position="178"/>
    </location>
</feature>
<gene>
    <name evidence="4" type="ORF">H9932_07255</name>
</gene>
<dbReference type="Pfam" id="PF07553">
    <property type="entry name" value="Lipoprotein_Ltp"/>
    <property type="match status" value="3"/>
</dbReference>
<evidence type="ECO:0000313" key="4">
    <source>
        <dbReference type="EMBL" id="HJC69462.1"/>
    </source>
</evidence>
<feature type="region of interest" description="Disordered" evidence="1">
    <location>
        <begin position="67"/>
        <end position="138"/>
    </location>
</feature>
<proteinExistence type="predicted"/>
<feature type="domain" description="Putative host cell surface-exposed lipoprotein Ltp-like HTH region" evidence="3">
    <location>
        <begin position="231"/>
        <end position="278"/>
    </location>
</feature>
<dbReference type="Gene3D" id="1.10.10.10">
    <property type="entry name" value="Winged helix-like DNA-binding domain superfamily/Winged helix DNA-binding domain"/>
    <property type="match status" value="3"/>
</dbReference>
<dbReference type="InterPro" id="IPR036388">
    <property type="entry name" value="WH-like_DNA-bd_sf"/>
</dbReference>
<dbReference type="Proteomes" id="UP000823854">
    <property type="component" value="Unassembled WGS sequence"/>
</dbReference>
<reference evidence="4" key="2">
    <citation type="submission" date="2021-04" db="EMBL/GenBank/DDBJ databases">
        <authorList>
            <person name="Gilroy R."/>
        </authorList>
    </citation>
    <scope>NUCLEOTIDE SEQUENCE</scope>
    <source>
        <strain evidence="4">CHK130-7132</strain>
    </source>
</reference>
<accession>A0A9D2TI86</accession>
<dbReference type="AlphaFoldDB" id="A0A9D2TI86"/>
<keyword evidence="2" id="KW-0472">Membrane</keyword>
<organism evidence="4 5">
    <name type="scientific">Candidatus Brachybacterium intestinipullorum</name>
    <dbReference type="NCBI Taxonomy" id="2838512"/>
    <lineage>
        <taxon>Bacteria</taxon>
        <taxon>Bacillati</taxon>
        <taxon>Actinomycetota</taxon>
        <taxon>Actinomycetes</taxon>
        <taxon>Micrococcales</taxon>
        <taxon>Dermabacteraceae</taxon>
        <taxon>Brachybacterium</taxon>
    </lineage>
</organism>
<evidence type="ECO:0000259" key="3">
    <source>
        <dbReference type="Pfam" id="PF07553"/>
    </source>
</evidence>
<feature type="region of interest" description="Disordered" evidence="1">
    <location>
        <begin position="1"/>
        <end position="35"/>
    </location>
</feature>
<feature type="compositionally biased region" description="Acidic residues" evidence="1">
    <location>
        <begin position="85"/>
        <end position="130"/>
    </location>
</feature>
<evidence type="ECO:0000256" key="1">
    <source>
        <dbReference type="SAM" id="MobiDB-lite"/>
    </source>
</evidence>
<evidence type="ECO:0000313" key="5">
    <source>
        <dbReference type="Proteomes" id="UP000823854"/>
    </source>
</evidence>
<comment type="caution">
    <text evidence="4">The sequence shown here is derived from an EMBL/GenBank/DDBJ whole genome shotgun (WGS) entry which is preliminary data.</text>
</comment>
<dbReference type="EMBL" id="DWWC01000138">
    <property type="protein sequence ID" value="HJC69462.1"/>
    <property type="molecule type" value="Genomic_DNA"/>
</dbReference>
<sequence length="280" mass="30129">MNSTLPPSPEPGTPDPSFAPQFGAPENAAVPAPPAKKRRKWFIAAGCGCLAILALAIAGCTAIVATSSDDGEEPTSTTEAAPAVTEEDTAEEDAVQEDVAAEEEGSEDAAEDPASEEPADEAAPAEDDVPSEYTSALNSAETYSEIMHMSKQGLFDQLTSEYADQFSEEAAQYAVDNIEADWNDNALKSAESYSDTLHLSKQGIYDQLTSEYGDQFTEEQAQYAIDTIEADWNQNALESARSYRDTMDMSPEAIRDQLSSPYGDQFTQEQADYAVENLDG</sequence>
<keyword evidence="2" id="KW-0812">Transmembrane</keyword>
<dbReference type="InterPro" id="IPR011434">
    <property type="entry name" value="Ltp-like_HTH"/>
</dbReference>
<feature type="compositionally biased region" description="Low complexity" evidence="1">
    <location>
        <begin position="74"/>
        <end position="84"/>
    </location>
</feature>
<reference evidence="4" key="1">
    <citation type="journal article" date="2021" name="PeerJ">
        <title>Extensive microbial diversity within the chicken gut microbiome revealed by metagenomics and culture.</title>
        <authorList>
            <person name="Gilroy R."/>
            <person name="Ravi A."/>
            <person name="Getino M."/>
            <person name="Pursley I."/>
            <person name="Horton D.L."/>
            <person name="Alikhan N.F."/>
            <person name="Baker D."/>
            <person name="Gharbi K."/>
            <person name="Hall N."/>
            <person name="Watson M."/>
            <person name="Adriaenssens E.M."/>
            <person name="Foster-Nyarko E."/>
            <person name="Jarju S."/>
            <person name="Secka A."/>
            <person name="Antonio M."/>
            <person name="Oren A."/>
            <person name="Chaudhuri R.R."/>
            <person name="La Ragione R."/>
            <person name="Hildebrand F."/>
            <person name="Pallen M.J."/>
        </authorList>
    </citation>
    <scope>NUCLEOTIDE SEQUENCE</scope>
    <source>
        <strain evidence="4">CHK130-7132</strain>
    </source>
</reference>
<keyword evidence="2" id="KW-1133">Transmembrane helix</keyword>
<feature type="domain" description="Putative host cell surface-exposed lipoprotein Ltp-like HTH region" evidence="3">
    <location>
        <begin position="181"/>
        <end position="228"/>
    </location>
</feature>
<keyword evidence="4" id="KW-0449">Lipoprotein</keyword>
<protein>
    <submittedName>
        <fullName evidence="4">Ltp family lipoprotein</fullName>
    </submittedName>
</protein>
<evidence type="ECO:0000256" key="2">
    <source>
        <dbReference type="SAM" id="Phobius"/>
    </source>
</evidence>
<name>A0A9D2TI86_9MICO</name>
<feature type="transmembrane region" description="Helical" evidence="2">
    <location>
        <begin position="41"/>
        <end position="65"/>
    </location>
</feature>